<dbReference type="EC" id="1.10.3.-" evidence="2"/>
<dbReference type="Gene3D" id="1.20.120.80">
    <property type="entry name" value="Cytochrome c oxidase, subunit III, four-helix bundle"/>
    <property type="match status" value="1"/>
</dbReference>
<keyword evidence="1" id="KW-0472">Membrane</keyword>
<sequence>MNGTAGGPTGKDIFELPFVLVETALLLFSSITYGMAAIAMYKNNKSQVVSWCVDLVVWRRIYRDGNL</sequence>
<accession>A0A2X3CBI0</accession>
<dbReference type="GO" id="GO:0022904">
    <property type="term" value="P:respiratory electron transport chain"/>
    <property type="evidence" value="ECO:0007669"/>
    <property type="project" value="InterPro"/>
</dbReference>
<evidence type="ECO:0000313" key="2">
    <source>
        <dbReference type="EMBL" id="SQC05595.1"/>
    </source>
</evidence>
<keyword evidence="1" id="KW-0812">Transmembrane</keyword>
<dbReference type="InterPro" id="IPR035973">
    <property type="entry name" value="Cyt_c_oxidase_su3-like_sf"/>
</dbReference>
<dbReference type="InterPro" id="IPR013833">
    <property type="entry name" value="Cyt_c_oxidase_su3_a-hlx"/>
</dbReference>
<dbReference type="GO" id="GO:0016020">
    <property type="term" value="C:membrane"/>
    <property type="evidence" value="ECO:0007669"/>
    <property type="project" value="InterPro"/>
</dbReference>
<dbReference type="AlphaFoldDB" id="A0A2X3CBI0"/>
<evidence type="ECO:0000313" key="3">
    <source>
        <dbReference type="Proteomes" id="UP000251088"/>
    </source>
</evidence>
<protein>
    <submittedName>
        <fullName evidence="2">Cytochrome o ubiquinol oxidase subunit III</fullName>
        <ecNumber evidence="2">1.10.3.-</ecNumber>
    </submittedName>
</protein>
<feature type="transmembrane region" description="Helical" evidence="1">
    <location>
        <begin position="18"/>
        <end position="41"/>
    </location>
</feature>
<evidence type="ECO:0000256" key="1">
    <source>
        <dbReference type="SAM" id="Phobius"/>
    </source>
</evidence>
<organism evidence="2 3">
    <name type="scientific">Klebsiella pneumoniae</name>
    <dbReference type="NCBI Taxonomy" id="573"/>
    <lineage>
        <taxon>Bacteria</taxon>
        <taxon>Pseudomonadati</taxon>
        <taxon>Pseudomonadota</taxon>
        <taxon>Gammaproteobacteria</taxon>
        <taxon>Enterobacterales</taxon>
        <taxon>Enterobacteriaceae</taxon>
        <taxon>Klebsiella/Raoultella group</taxon>
        <taxon>Klebsiella</taxon>
        <taxon>Klebsiella pneumoniae complex</taxon>
    </lineage>
</organism>
<dbReference type="Proteomes" id="UP000251088">
    <property type="component" value="Unassembled WGS sequence"/>
</dbReference>
<dbReference type="SUPFAM" id="SSF81452">
    <property type="entry name" value="Cytochrome c oxidase subunit III-like"/>
    <property type="match status" value="1"/>
</dbReference>
<dbReference type="EMBL" id="UAWN01000001">
    <property type="protein sequence ID" value="SQC05595.1"/>
    <property type="molecule type" value="Genomic_DNA"/>
</dbReference>
<keyword evidence="2" id="KW-0560">Oxidoreductase</keyword>
<name>A0A2X3CBI0_KLEPN</name>
<gene>
    <name evidence="2" type="primary">cyoC_2</name>
    <name evidence="2" type="ORF">NCTC9128_00193</name>
</gene>
<reference evidence="2 3" key="1">
    <citation type="submission" date="2018-06" db="EMBL/GenBank/DDBJ databases">
        <authorList>
            <consortium name="Pathogen Informatics"/>
            <person name="Doyle S."/>
        </authorList>
    </citation>
    <scope>NUCLEOTIDE SEQUENCE [LARGE SCALE GENOMIC DNA]</scope>
    <source>
        <strain evidence="2 3">NCTC9128</strain>
    </source>
</reference>
<dbReference type="GO" id="GO:0016491">
    <property type="term" value="F:oxidoreductase activity"/>
    <property type="evidence" value="ECO:0007669"/>
    <property type="project" value="UniProtKB-KW"/>
</dbReference>
<proteinExistence type="predicted"/>
<dbReference type="GO" id="GO:0004129">
    <property type="term" value="F:cytochrome-c oxidase activity"/>
    <property type="evidence" value="ECO:0007669"/>
    <property type="project" value="InterPro"/>
</dbReference>
<keyword evidence="1" id="KW-1133">Transmembrane helix</keyword>